<dbReference type="Gene3D" id="3.30.470.20">
    <property type="entry name" value="ATP-grasp fold, B domain"/>
    <property type="match status" value="1"/>
</dbReference>
<dbReference type="OrthoDB" id="3594003at2"/>
<proteinExistence type="predicted"/>
<dbReference type="PANTHER" id="PTHR21621:SF4">
    <property type="entry name" value="GLUTATHIONE SYNTHETASE"/>
    <property type="match status" value="1"/>
</dbReference>
<organism evidence="2 3">
    <name type="scientific">Actinoplanes regularis</name>
    <dbReference type="NCBI Taxonomy" id="52697"/>
    <lineage>
        <taxon>Bacteria</taxon>
        <taxon>Bacillati</taxon>
        <taxon>Actinomycetota</taxon>
        <taxon>Actinomycetes</taxon>
        <taxon>Micromonosporales</taxon>
        <taxon>Micromonosporaceae</taxon>
        <taxon>Actinoplanes</taxon>
    </lineage>
</organism>
<dbReference type="Gene3D" id="3.30.1490.20">
    <property type="entry name" value="ATP-grasp fold, A domain"/>
    <property type="match status" value="1"/>
</dbReference>
<dbReference type="Pfam" id="PF02955">
    <property type="entry name" value="GSH-S_ATP"/>
    <property type="match status" value="1"/>
</dbReference>
<keyword evidence="3" id="KW-1185">Reference proteome</keyword>
<accession>A0A238X6B1</accession>
<dbReference type="GO" id="GO:0005524">
    <property type="term" value="F:ATP binding"/>
    <property type="evidence" value="ECO:0007669"/>
    <property type="project" value="InterPro"/>
</dbReference>
<gene>
    <name evidence="2" type="ORF">SAMN06264365_10392</name>
</gene>
<dbReference type="InterPro" id="IPR013815">
    <property type="entry name" value="ATP_grasp_subdomain_1"/>
</dbReference>
<dbReference type="GO" id="GO:0004363">
    <property type="term" value="F:glutathione synthase activity"/>
    <property type="evidence" value="ECO:0007669"/>
    <property type="project" value="InterPro"/>
</dbReference>
<dbReference type="RefSeq" id="WP_089292757.1">
    <property type="nucleotide sequence ID" value="NZ_BOMU01000040.1"/>
</dbReference>
<evidence type="ECO:0000313" key="2">
    <source>
        <dbReference type="EMBL" id="SNR54172.1"/>
    </source>
</evidence>
<dbReference type="SUPFAM" id="SSF56059">
    <property type="entry name" value="Glutathione synthetase ATP-binding domain-like"/>
    <property type="match status" value="1"/>
</dbReference>
<evidence type="ECO:0000313" key="3">
    <source>
        <dbReference type="Proteomes" id="UP000198415"/>
    </source>
</evidence>
<reference evidence="2 3" key="1">
    <citation type="submission" date="2017-06" db="EMBL/GenBank/DDBJ databases">
        <authorList>
            <person name="Kim H.J."/>
            <person name="Triplett B.A."/>
        </authorList>
    </citation>
    <scope>NUCLEOTIDE SEQUENCE [LARGE SCALE GENOMIC DNA]</scope>
    <source>
        <strain evidence="2 3">DSM 43151</strain>
    </source>
</reference>
<dbReference type="EMBL" id="FZNR01000003">
    <property type="protein sequence ID" value="SNR54172.1"/>
    <property type="molecule type" value="Genomic_DNA"/>
</dbReference>
<dbReference type="InterPro" id="IPR004218">
    <property type="entry name" value="GSHS_ATP-bd"/>
</dbReference>
<protein>
    <submittedName>
        <fullName evidence="2">Glutathione synthase</fullName>
    </submittedName>
</protein>
<dbReference type="Gene3D" id="3.40.50.20">
    <property type="match status" value="1"/>
</dbReference>
<feature type="domain" description="Prokaryotic glutathione synthetase ATP-binding" evidence="1">
    <location>
        <begin position="128"/>
        <end position="301"/>
    </location>
</feature>
<dbReference type="PANTHER" id="PTHR21621">
    <property type="entry name" value="RIBOSOMAL PROTEIN S6 MODIFICATION PROTEIN"/>
    <property type="match status" value="1"/>
</dbReference>
<dbReference type="GO" id="GO:0005737">
    <property type="term" value="C:cytoplasm"/>
    <property type="evidence" value="ECO:0007669"/>
    <property type="project" value="TreeGrafter"/>
</dbReference>
<dbReference type="AlphaFoldDB" id="A0A238X6B1"/>
<sequence length="330" mass="35998">MRILLLVGSPADLDISHALYANNLVDLGHEVRLGVVNSISAHGPRLRCLSGPVTATLEPYGAYPGEMTVTDMTDCDLVWVLNQPHPKISADVWQLLWRANLQVPFVNDVVGLLMLNNKNNLPLVVPSEHLPQTWTANTFAALSAVYEQNPQQRWLVKPPNSGAGADVFVLEPGSTNNRALLQSMTGNDTAAGSITRGGLEGLRNRYCVLQEFVEHREEKRVALANGQPVRSQVKRISTADHRGNITQSADFAICDLDDDERKLAGRVGEALLEFGIRFAGIDVAYPYVFEVNLVNPGGLVEPVQLGLPDDSREVIAEIIASVPDVAKRSQ</sequence>
<dbReference type="Proteomes" id="UP000198415">
    <property type="component" value="Unassembled WGS sequence"/>
</dbReference>
<evidence type="ECO:0000259" key="1">
    <source>
        <dbReference type="Pfam" id="PF02955"/>
    </source>
</evidence>
<name>A0A238X6B1_9ACTN</name>